<protein>
    <recommendedName>
        <fullName evidence="1">DUF6973 domain-containing protein</fullName>
    </recommendedName>
</protein>
<feature type="domain" description="DUF6973" evidence="1">
    <location>
        <begin position="112"/>
        <end position="219"/>
    </location>
</feature>
<name>A0ABX1Z4J7_9BACL</name>
<evidence type="ECO:0000313" key="2">
    <source>
        <dbReference type="EMBL" id="NOU88196.1"/>
    </source>
</evidence>
<evidence type="ECO:0000259" key="1">
    <source>
        <dbReference type="Pfam" id="PF22322"/>
    </source>
</evidence>
<reference evidence="2 3" key="1">
    <citation type="submission" date="2019-10" db="EMBL/GenBank/DDBJ databases">
        <title>Description of Paenibacillus choica sp. nov.</title>
        <authorList>
            <person name="Carlier A."/>
            <person name="Qi S."/>
        </authorList>
    </citation>
    <scope>NUCLEOTIDE SEQUENCE [LARGE SCALE GENOMIC DNA]</scope>
    <source>
        <strain evidence="2 3">LMG 31460</strain>
    </source>
</reference>
<dbReference type="EMBL" id="WHOC01000101">
    <property type="protein sequence ID" value="NOU88196.1"/>
    <property type="molecule type" value="Genomic_DNA"/>
</dbReference>
<proteinExistence type="predicted"/>
<keyword evidence="3" id="KW-1185">Reference proteome</keyword>
<evidence type="ECO:0000313" key="3">
    <source>
        <dbReference type="Proteomes" id="UP000658690"/>
    </source>
</evidence>
<dbReference type="Pfam" id="PF22322">
    <property type="entry name" value="DUF6973"/>
    <property type="match status" value="1"/>
</dbReference>
<comment type="caution">
    <text evidence="2">The sequence shown here is derived from an EMBL/GenBank/DDBJ whole genome shotgun (WGS) entry which is preliminary data.</text>
</comment>
<sequence>MDEAPNFFKSIEGRSYEELTPKEQQKLIEISKTAKVAYDEISTIVNEGTEPQISSLSSSLASAQYLEDEMSKAIEAVVYAGLPNLSVAEIAISFLNSNDARDIGINYAALQGYSVTWDNPADAYRHFSWNWFNSEDINVNDARSFGDYHELALVAANYVNPMGGKTYDEKVAIGVAKVFSTRSSTQGSLSTFNSVFDNASIMDITNNSQGRKYSLNYSFSNVADAFYAAYFTNDVLIGYLSEITSSVRSTAYSYWQ</sequence>
<accession>A0ABX1Z4J7</accession>
<organism evidence="2 3">
    <name type="scientific">Paenibacillus germinis</name>
    <dbReference type="NCBI Taxonomy" id="2654979"/>
    <lineage>
        <taxon>Bacteria</taxon>
        <taxon>Bacillati</taxon>
        <taxon>Bacillota</taxon>
        <taxon>Bacilli</taxon>
        <taxon>Bacillales</taxon>
        <taxon>Paenibacillaceae</taxon>
        <taxon>Paenibacillus</taxon>
    </lineage>
</organism>
<dbReference type="Proteomes" id="UP000658690">
    <property type="component" value="Unassembled WGS sequence"/>
</dbReference>
<dbReference type="InterPro" id="IPR054246">
    <property type="entry name" value="DUF6973"/>
</dbReference>
<gene>
    <name evidence="2" type="ORF">GC102_20835</name>
</gene>